<evidence type="ECO:0000313" key="1">
    <source>
        <dbReference type="EMBL" id="MCQ4045416.1"/>
    </source>
</evidence>
<reference evidence="1 2" key="1">
    <citation type="submission" date="2022-06" db="EMBL/GenBank/DDBJ databases">
        <title>Draft genome sequence of type strain Streptomyces rubrisoli DSM 42083.</title>
        <authorList>
            <person name="Duangmal K."/>
            <person name="Klaysubun C."/>
        </authorList>
    </citation>
    <scope>NUCLEOTIDE SEQUENCE [LARGE SCALE GENOMIC DNA]</scope>
    <source>
        <strain evidence="1 2">DSM 42083</strain>
    </source>
</reference>
<organism evidence="1 2">
    <name type="scientific">Streptantibioticus rubrisoli</name>
    <dbReference type="NCBI Taxonomy" id="1387313"/>
    <lineage>
        <taxon>Bacteria</taxon>
        <taxon>Bacillati</taxon>
        <taxon>Actinomycetota</taxon>
        <taxon>Actinomycetes</taxon>
        <taxon>Kitasatosporales</taxon>
        <taxon>Streptomycetaceae</taxon>
        <taxon>Streptantibioticus</taxon>
    </lineage>
</organism>
<protein>
    <submittedName>
        <fullName evidence="1">Uncharacterized protein</fullName>
    </submittedName>
</protein>
<name>A0ABT1PJ71_9ACTN</name>
<sequence>MDNQAEPDGERAKRERAADEMYQYIVDNLLGGVELTTEELAEADRMLRVSIARTASRRSAAG</sequence>
<keyword evidence="2" id="KW-1185">Reference proteome</keyword>
<dbReference type="Proteomes" id="UP001206206">
    <property type="component" value="Unassembled WGS sequence"/>
</dbReference>
<dbReference type="EMBL" id="JANFNH010000042">
    <property type="protein sequence ID" value="MCQ4045416.1"/>
    <property type="molecule type" value="Genomic_DNA"/>
</dbReference>
<proteinExistence type="predicted"/>
<evidence type="ECO:0000313" key="2">
    <source>
        <dbReference type="Proteomes" id="UP001206206"/>
    </source>
</evidence>
<accession>A0ABT1PJ71</accession>
<gene>
    <name evidence="1" type="ORF">NON19_26135</name>
</gene>
<comment type="caution">
    <text evidence="1">The sequence shown here is derived from an EMBL/GenBank/DDBJ whole genome shotgun (WGS) entry which is preliminary data.</text>
</comment>
<dbReference type="RefSeq" id="WP_255931551.1">
    <property type="nucleotide sequence ID" value="NZ_JANFNH010000042.1"/>
</dbReference>